<dbReference type="PANTHER" id="PTHR42920">
    <property type="entry name" value="OS03G0707200 PROTEIN-RELATED"/>
    <property type="match status" value="1"/>
</dbReference>
<evidence type="ECO:0000256" key="3">
    <source>
        <dbReference type="ARBA" id="ARBA00022692"/>
    </source>
</evidence>
<feature type="transmembrane region" description="Helical" evidence="6">
    <location>
        <begin position="16"/>
        <end position="36"/>
    </location>
</feature>
<name>A0ABQ0MHD8_9BACT</name>
<reference evidence="8 9" key="1">
    <citation type="submission" date="2017-04" db="EMBL/GenBank/DDBJ databases">
        <authorList>
            <consortium name="Geobacter pelophilus Genome Sequencing"/>
            <person name="Aoyagi T."/>
            <person name="Koike H."/>
            <person name="Hori T."/>
        </authorList>
    </citation>
    <scope>NUCLEOTIDE SEQUENCE [LARGE SCALE GENOMIC DNA]</scope>
    <source>
        <strain evidence="8 9">Drf2</strain>
    </source>
</reference>
<evidence type="ECO:0000256" key="4">
    <source>
        <dbReference type="ARBA" id="ARBA00022989"/>
    </source>
</evidence>
<feature type="transmembrane region" description="Helical" evidence="6">
    <location>
        <begin position="56"/>
        <end position="77"/>
    </location>
</feature>
<dbReference type="InterPro" id="IPR051258">
    <property type="entry name" value="Diverse_Substrate_Transporter"/>
</dbReference>
<evidence type="ECO:0000259" key="7">
    <source>
        <dbReference type="Pfam" id="PF00892"/>
    </source>
</evidence>
<keyword evidence="3 6" id="KW-0812">Transmembrane</keyword>
<dbReference type="Gene3D" id="1.10.3730.20">
    <property type="match status" value="2"/>
</dbReference>
<accession>A0ABQ0MHD8</accession>
<evidence type="ECO:0000313" key="9">
    <source>
        <dbReference type="Proteomes" id="UP000194153"/>
    </source>
</evidence>
<sequence>MSPVFCKMLIGDMSPALLAGFLYLGSGIGLQIVLFFQRKNSLRELAQLSPRHRLKLIGAIFSGGIVAPICLAFGIKYGSASEVSLLLNLETVATTIIAWLVFKEYIGPYVWTGKALILIGACLVVLKADGGMTFSLSGVLVICACVFWGIDNNLTRDVEELSSTVLASVKGLAAGLFSIFLSLLFTAGAATLPQIAGALTIGALSYGLSLVLFVEALRKIGAARTATFFAVGPFFGTLLSVALLGERPPAAYWLATVLMLAGIALSYLEVHRHRHVHEEMAHAHPHIHDEHHDHEHPEGEGDLSHDHYHVHRPMSHSHVHWPDIHHQHHHH</sequence>
<gene>
    <name evidence="8" type="ORF">GPEL0_01r1892</name>
</gene>
<comment type="subcellular location">
    <subcellularLocation>
        <location evidence="1">Cell membrane</location>
        <topology evidence="1">Multi-pass membrane protein</topology>
    </subcellularLocation>
</comment>
<feature type="transmembrane region" description="Helical" evidence="6">
    <location>
        <begin position="250"/>
        <end position="270"/>
    </location>
</feature>
<dbReference type="EMBL" id="BDQG01000001">
    <property type="protein sequence ID" value="GAW66501.1"/>
    <property type="molecule type" value="Genomic_DNA"/>
</dbReference>
<feature type="transmembrane region" description="Helical" evidence="6">
    <location>
        <begin position="171"/>
        <end position="189"/>
    </location>
</feature>
<dbReference type="SUPFAM" id="SSF103481">
    <property type="entry name" value="Multidrug resistance efflux transporter EmrE"/>
    <property type="match status" value="2"/>
</dbReference>
<feature type="domain" description="EamA" evidence="7">
    <location>
        <begin position="2"/>
        <end position="125"/>
    </location>
</feature>
<evidence type="ECO:0000256" key="1">
    <source>
        <dbReference type="ARBA" id="ARBA00004651"/>
    </source>
</evidence>
<dbReference type="InterPro" id="IPR000620">
    <property type="entry name" value="EamA_dom"/>
</dbReference>
<comment type="caution">
    <text evidence="8">The sequence shown here is derived from an EMBL/GenBank/DDBJ whole genome shotgun (WGS) entry which is preliminary data.</text>
</comment>
<keyword evidence="4 6" id="KW-1133">Transmembrane helix</keyword>
<feature type="transmembrane region" description="Helical" evidence="6">
    <location>
        <begin position="132"/>
        <end position="150"/>
    </location>
</feature>
<dbReference type="Pfam" id="PF00892">
    <property type="entry name" value="EamA"/>
    <property type="match status" value="2"/>
</dbReference>
<keyword evidence="9" id="KW-1185">Reference proteome</keyword>
<feature type="domain" description="EamA" evidence="7">
    <location>
        <begin position="139"/>
        <end position="267"/>
    </location>
</feature>
<dbReference type="InterPro" id="IPR037185">
    <property type="entry name" value="EmrE-like"/>
</dbReference>
<feature type="transmembrane region" description="Helical" evidence="6">
    <location>
        <begin position="109"/>
        <end position="126"/>
    </location>
</feature>
<dbReference type="PANTHER" id="PTHR42920:SF11">
    <property type="entry name" value="INNER MEMBRANE PROTEIN YTFF"/>
    <property type="match status" value="1"/>
</dbReference>
<dbReference type="Proteomes" id="UP000194153">
    <property type="component" value="Unassembled WGS sequence"/>
</dbReference>
<evidence type="ECO:0000256" key="5">
    <source>
        <dbReference type="ARBA" id="ARBA00023136"/>
    </source>
</evidence>
<feature type="transmembrane region" description="Helical" evidence="6">
    <location>
        <begin position="195"/>
        <end position="214"/>
    </location>
</feature>
<feature type="transmembrane region" description="Helical" evidence="6">
    <location>
        <begin position="226"/>
        <end position="244"/>
    </location>
</feature>
<keyword evidence="2" id="KW-1003">Cell membrane</keyword>
<organism evidence="8 9">
    <name type="scientific">Geoanaerobacter pelophilus</name>
    <dbReference type="NCBI Taxonomy" id="60036"/>
    <lineage>
        <taxon>Bacteria</taxon>
        <taxon>Pseudomonadati</taxon>
        <taxon>Thermodesulfobacteriota</taxon>
        <taxon>Desulfuromonadia</taxon>
        <taxon>Geobacterales</taxon>
        <taxon>Geobacteraceae</taxon>
        <taxon>Geoanaerobacter</taxon>
    </lineage>
</organism>
<keyword evidence="5 6" id="KW-0472">Membrane</keyword>
<proteinExistence type="predicted"/>
<evidence type="ECO:0000256" key="6">
    <source>
        <dbReference type="SAM" id="Phobius"/>
    </source>
</evidence>
<protein>
    <submittedName>
        <fullName evidence="8">Membrane protein</fullName>
    </submittedName>
</protein>
<evidence type="ECO:0000313" key="8">
    <source>
        <dbReference type="EMBL" id="GAW66501.1"/>
    </source>
</evidence>
<reference evidence="9" key="2">
    <citation type="submission" date="2017-05" db="EMBL/GenBank/DDBJ databases">
        <title>Draft genome sequence of Geobacter pelophilus, a iron(III)-reducing bacteria.</title>
        <authorList>
            <person name="Aoyagi T."/>
            <person name="Koike H."/>
            <person name="Morita T."/>
            <person name="Sato Y."/>
            <person name="Habe H."/>
            <person name="Hori T."/>
        </authorList>
    </citation>
    <scope>NUCLEOTIDE SEQUENCE [LARGE SCALE GENOMIC DNA]</scope>
    <source>
        <strain evidence="9">Drf2</strain>
    </source>
</reference>
<evidence type="ECO:0000256" key="2">
    <source>
        <dbReference type="ARBA" id="ARBA00022475"/>
    </source>
</evidence>
<feature type="transmembrane region" description="Helical" evidence="6">
    <location>
        <begin position="83"/>
        <end position="102"/>
    </location>
</feature>